<dbReference type="EMBL" id="AP021906">
    <property type="protein sequence ID" value="BBP93421.1"/>
    <property type="molecule type" value="Genomic_DNA"/>
</dbReference>
<evidence type="ECO:0000256" key="4">
    <source>
        <dbReference type="ARBA" id="ARBA00022597"/>
    </source>
</evidence>
<keyword evidence="4" id="KW-0762">Sugar transport</keyword>
<evidence type="ECO:0000313" key="11">
    <source>
        <dbReference type="Proteomes" id="UP000464658"/>
    </source>
</evidence>
<dbReference type="PANTHER" id="PTHR30175:SF1">
    <property type="entry name" value="PTS SYSTEM ARBUTIN-, CELLOBIOSE-, AND SALICIN-SPECIFIC EIIBC COMPONENT-RELATED"/>
    <property type="match status" value="1"/>
</dbReference>
<sequence>MCHPISQKKKRKKAGTVLLDFIVGVFQPLVPAIAGGGILKSFLLLFSLLGWMDAKGQTYQILNMVGDAPLYFLPLLVAVTTANKLKVKKTHWSHYQQSVRSFCRT</sequence>
<reference evidence="10 11" key="1">
    <citation type="submission" date="2019-12" db="EMBL/GenBank/DDBJ databases">
        <title>Full genome sequence of a Bacillus safensis strain isolated from commercially available natto in Indonesia.</title>
        <authorList>
            <person name="Yoshida M."/>
            <person name="Uomi M."/>
            <person name="Waturangi D."/>
            <person name="Ekaputri J.J."/>
            <person name="Setiamarga D.H.E."/>
        </authorList>
    </citation>
    <scope>NUCLEOTIDE SEQUENCE [LARGE SCALE GENOMIC DNA]</scope>
    <source>
        <strain evidence="10 11">IDN1</strain>
    </source>
</reference>
<feature type="domain" description="Phosphotransferase system EIIC" evidence="9">
    <location>
        <begin position="25"/>
        <end position="88"/>
    </location>
</feature>
<comment type="subcellular location">
    <subcellularLocation>
        <location evidence="1">Cell membrane</location>
        <topology evidence="1">Multi-pass membrane protein</topology>
    </subcellularLocation>
</comment>
<name>A0A5S9MKE0_BACIA</name>
<keyword evidence="2" id="KW-0813">Transport</keyword>
<evidence type="ECO:0000256" key="5">
    <source>
        <dbReference type="ARBA" id="ARBA00022692"/>
    </source>
</evidence>
<dbReference type="PANTHER" id="PTHR30175">
    <property type="entry name" value="PHOSPHOTRANSFERASE SYSTEM TRANSPORT PROTEIN"/>
    <property type="match status" value="1"/>
</dbReference>
<dbReference type="Proteomes" id="UP000464658">
    <property type="component" value="Chromosome"/>
</dbReference>
<dbReference type="GO" id="GO:0008982">
    <property type="term" value="F:protein-N(PI)-phosphohistidine-sugar phosphotransferase activity"/>
    <property type="evidence" value="ECO:0007669"/>
    <property type="project" value="InterPro"/>
</dbReference>
<gene>
    <name evidence="10" type="ORF">BsIDN1_70390</name>
</gene>
<evidence type="ECO:0000256" key="7">
    <source>
        <dbReference type="ARBA" id="ARBA00023136"/>
    </source>
</evidence>
<evidence type="ECO:0000256" key="3">
    <source>
        <dbReference type="ARBA" id="ARBA00022475"/>
    </source>
</evidence>
<protein>
    <recommendedName>
        <fullName evidence="9">Phosphotransferase system EIIC domain-containing protein</fullName>
    </recommendedName>
</protein>
<keyword evidence="7 8" id="KW-0472">Membrane</keyword>
<keyword evidence="6 8" id="KW-1133">Transmembrane helix</keyword>
<evidence type="ECO:0000259" key="9">
    <source>
        <dbReference type="Pfam" id="PF02378"/>
    </source>
</evidence>
<accession>A0A5S9MKE0</accession>
<dbReference type="InterPro" id="IPR003352">
    <property type="entry name" value="PTS_EIIC"/>
</dbReference>
<dbReference type="GO" id="GO:0009401">
    <property type="term" value="P:phosphoenolpyruvate-dependent sugar phosphotransferase system"/>
    <property type="evidence" value="ECO:0007669"/>
    <property type="project" value="InterPro"/>
</dbReference>
<dbReference type="GO" id="GO:0015771">
    <property type="term" value="P:trehalose transport"/>
    <property type="evidence" value="ECO:0007669"/>
    <property type="project" value="TreeGrafter"/>
</dbReference>
<dbReference type="Pfam" id="PF02378">
    <property type="entry name" value="PTS_EIIC"/>
    <property type="match status" value="1"/>
</dbReference>
<dbReference type="InterPro" id="IPR050558">
    <property type="entry name" value="PTS_Sugar-Specific_Components"/>
</dbReference>
<dbReference type="AlphaFoldDB" id="A0A5S9MKE0"/>
<evidence type="ECO:0000256" key="1">
    <source>
        <dbReference type="ARBA" id="ARBA00004651"/>
    </source>
</evidence>
<keyword evidence="3" id="KW-1003">Cell membrane</keyword>
<feature type="transmembrane region" description="Helical" evidence="8">
    <location>
        <begin position="21"/>
        <end position="48"/>
    </location>
</feature>
<evidence type="ECO:0000313" key="10">
    <source>
        <dbReference type="EMBL" id="BBP93421.1"/>
    </source>
</evidence>
<proteinExistence type="predicted"/>
<evidence type="ECO:0000256" key="8">
    <source>
        <dbReference type="SAM" id="Phobius"/>
    </source>
</evidence>
<dbReference type="GO" id="GO:0090589">
    <property type="term" value="F:protein-phosphocysteine-trehalose phosphotransferase system transporter activity"/>
    <property type="evidence" value="ECO:0007669"/>
    <property type="project" value="TreeGrafter"/>
</dbReference>
<keyword evidence="5 8" id="KW-0812">Transmembrane</keyword>
<feature type="transmembrane region" description="Helical" evidence="8">
    <location>
        <begin position="68"/>
        <end position="85"/>
    </location>
</feature>
<dbReference type="GO" id="GO:0005886">
    <property type="term" value="C:plasma membrane"/>
    <property type="evidence" value="ECO:0007669"/>
    <property type="project" value="UniProtKB-SubCell"/>
</dbReference>
<organism evidence="10 11">
    <name type="scientific">Bacillus safensis</name>
    <dbReference type="NCBI Taxonomy" id="561879"/>
    <lineage>
        <taxon>Bacteria</taxon>
        <taxon>Bacillati</taxon>
        <taxon>Bacillota</taxon>
        <taxon>Bacilli</taxon>
        <taxon>Bacillales</taxon>
        <taxon>Bacillaceae</taxon>
        <taxon>Bacillus</taxon>
    </lineage>
</organism>
<evidence type="ECO:0000256" key="6">
    <source>
        <dbReference type="ARBA" id="ARBA00022989"/>
    </source>
</evidence>
<evidence type="ECO:0000256" key="2">
    <source>
        <dbReference type="ARBA" id="ARBA00022448"/>
    </source>
</evidence>